<dbReference type="AlphaFoldDB" id="A0A2R4M2A4"/>
<evidence type="ECO:0000259" key="1">
    <source>
        <dbReference type="Pfam" id="PF13401"/>
    </source>
</evidence>
<dbReference type="SUPFAM" id="SSF52540">
    <property type="entry name" value="P-loop containing nucleoside triphosphate hydrolases"/>
    <property type="match status" value="1"/>
</dbReference>
<gene>
    <name evidence="2" type="ORF">DA792_09820</name>
</gene>
<proteinExistence type="predicted"/>
<reference evidence="2 3" key="1">
    <citation type="submission" date="2018-03" db="EMBL/GenBank/DDBJ databases">
        <title>The Complete Genome of Celeribacter baekdonensis strain LH4, a Thiosulfate-Oxidizing Alphaproteobacterium Isolated from Gulf of Mexico Continental Slope Sediments.</title>
        <authorList>
            <person name="Flood B.E."/>
            <person name="Bailey J.V."/>
            <person name="Leprich D."/>
        </authorList>
    </citation>
    <scope>NUCLEOTIDE SEQUENCE [LARGE SCALE GENOMIC DNA]</scope>
    <source>
        <strain evidence="2 3">LH4</strain>
    </source>
</reference>
<dbReference type="KEGG" id="cbak:DA792_09820"/>
<dbReference type="Proteomes" id="UP000241447">
    <property type="component" value="Chromosome"/>
</dbReference>
<evidence type="ECO:0000313" key="2">
    <source>
        <dbReference type="EMBL" id="AVW91340.1"/>
    </source>
</evidence>
<dbReference type="Pfam" id="PF13401">
    <property type="entry name" value="AAA_22"/>
    <property type="match status" value="1"/>
</dbReference>
<dbReference type="GO" id="GO:0016887">
    <property type="term" value="F:ATP hydrolysis activity"/>
    <property type="evidence" value="ECO:0007669"/>
    <property type="project" value="InterPro"/>
</dbReference>
<feature type="domain" description="ORC1/DEAH AAA+ ATPase" evidence="1">
    <location>
        <begin position="58"/>
        <end position="195"/>
    </location>
</feature>
<dbReference type="RefSeq" id="WP_107719786.1">
    <property type="nucleotide sequence ID" value="NZ_CP028475.1"/>
</dbReference>
<evidence type="ECO:0000313" key="3">
    <source>
        <dbReference type="Proteomes" id="UP000241447"/>
    </source>
</evidence>
<dbReference type="EMBL" id="CP028475">
    <property type="protein sequence ID" value="AVW91340.1"/>
    <property type="molecule type" value="Genomic_DNA"/>
</dbReference>
<organism evidence="2 3">
    <name type="scientific">Celeribacter baekdonensis</name>
    <dbReference type="NCBI Taxonomy" id="875171"/>
    <lineage>
        <taxon>Bacteria</taxon>
        <taxon>Pseudomonadati</taxon>
        <taxon>Pseudomonadota</taxon>
        <taxon>Alphaproteobacteria</taxon>
        <taxon>Rhodobacterales</taxon>
        <taxon>Roseobacteraceae</taxon>
        <taxon>Celeribacter</taxon>
    </lineage>
</organism>
<dbReference type="OrthoDB" id="5288220at2"/>
<sequence>MNALVDPKTHAEAFTTYLTQFKKHNYVLPRYAGLETGFNSVLAQFVSSRMAEVHFEGRGLVLTAGTRSGKTHDLKELLKSFSDDPSELGGGFERKSVRVSLRATTSWKHLGSALLKATGYFSDLDHRSADLIWRRTESQLMRKGVFVVHIDEAQHLFYEKKSEQIKTILAGLKDLMKRPDWPVLLILSGVPTLLEFLNGSDELVALLEPISYEDIAYNSESLEEVDAILCAFAEVAEIDVSTLRNEEVYNRMIHATARRWGRLIELVIQSLAYAKASGKGELSNADLADTFRRWTGAADGANVFLVENPYRIKAHILFPS</sequence>
<accession>A0A2R4M2A4</accession>
<protein>
    <recommendedName>
        <fullName evidence="1">ORC1/DEAH AAA+ ATPase domain-containing protein</fullName>
    </recommendedName>
</protein>
<name>A0A2R4M2A4_9RHOB</name>
<dbReference type="InterPro" id="IPR049945">
    <property type="entry name" value="AAA_22"/>
</dbReference>
<dbReference type="Gene3D" id="3.40.50.300">
    <property type="entry name" value="P-loop containing nucleotide triphosphate hydrolases"/>
    <property type="match status" value="1"/>
</dbReference>
<dbReference type="InterPro" id="IPR027417">
    <property type="entry name" value="P-loop_NTPase"/>
</dbReference>